<sequence>MLTRLRVWRQDQSAEHDEEAAWRQAMKEQMVWKLAEQSRGPSGQMVWKSAMVQMESGRPAVEEQHRGPSEQVIWRSATEGSVPLEQAV</sequence>
<comment type="caution">
    <text evidence="1">The sequence shown here is derived from an EMBL/GenBank/DDBJ whole genome shotgun (WGS) entry which is preliminary data.</text>
</comment>
<organism evidence="1 2">
    <name type="scientific">Characodon lateralis</name>
    <dbReference type="NCBI Taxonomy" id="208331"/>
    <lineage>
        <taxon>Eukaryota</taxon>
        <taxon>Metazoa</taxon>
        <taxon>Chordata</taxon>
        <taxon>Craniata</taxon>
        <taxon>Vertebrata</taxon>
        <taxon>Euteleostomi</taxon>
        <taxon>Actinopterygii</taxon>
        <taxon>Neopterygii</taxon>
        <taxon>Teleostei</taxon>
        <taxon>Neoteleostei</taxon>
        <taxon>Acanthomorphata</taxon>
        <taxon>Ovalentaria</taxon>
        <taxon>Atherinomorphae</taxon>
        <taxon>Cyprinodontiformes</taxon>
        <taxon>Goodeidae</taxon>
        <taxon>Characodon</taxon>
    </lineage>
</organism>
<dbReference type="EMBL" id="JAHUTJ010054990">
    <property type="protein sequence ID" value="MED6285764.1"/>
    <property type="molecule type" value="Genomic_DNA"/>
</dbReference>
<name>A0ABU7EGJ9_9TELE</name>
<accession>A0ABU7EGJ9</accession>
<evidence type="ECO:0000313" key="1">
    <source>
        <dbReference type="EMBL" id="MED6285764.1"/>
    </source>
</evidence>
<reference evidence="1 2" key="1">
    <citation type="submission" date="2021-06" db="EMBL/GenBank/DDBJ databases">
        <authorList>
            <person name="Palmer J.M."/>
        </authorList>
    </citation>
    <scope>NUCLEOTIDE SEQUENCE [LARGE SCALE GENOMIC DNA]</scope>
    <source>
        <strain evidence="1 2">CL_MEX2019</strain>
        <tissue evidence="1">Muscle</tissue>
    </source>
</reference>
<gene>
    <name evidence="1" type="ORF">CHARACLAT_032456</name>
</gene>
<protein>
    <submittedName>
        <fullName evidence="1">Uncharacterized protein</fullName>
    </submittedName>
</protein>
<evidence type="ECO:0000313" key="2">
    <source>
        <dbReference type="Proteomes" id="UP001352852"/>
    </source>
</evidence>
<proteinExistence type="predicted"/>
<dbReference type="Proteomes" id="UP001352852">
    <property type="component" value="Unassembled WGS sequence"/>
</dbReference>
<keyword evidence="2" id="KW-1185">Reference proteome</keyword>